<dbReference type="EMBL" id="JBBMFP010000005">
    <property type="protein sequence ID" value="MEQ2430724.1"/>
    <property type="molecule type" value="Genomic_DNA"/>
</dbReference>
<keyword evidence="3" id="KW-0804">Transcription</keyword>
<feature type="domain" description="HTH araC/xylS-type" evidence="4">
    <location>
        <begin position="193"/>
        <end position="291"/>
    </location>
</feature>
<dbReference type="Pfam" id="PF12833">
    <property type="entry name" value="HTH_18"/>
    <property type="match status" value="1"/>
</dbReference>
<dbReference type="PANTHER" id="PTHR43280:SF2">
    <property type="entry name" value="HTH-TYPE TRANSCRIPTIONAL REGULATOR EXSA"/>
    <property type="match status" value="1"/>
</dbReference>
<comment type="caution">
    <text evidence="5">The sequence shown here is derived from an EMBL/GenBank/DDBJ whole genome shotgun (WGS) entry which is preliminary data.</text>
</comment>
<dbReference type="InterPro" id="IPR009057">
    <property type="entry name" value="Homeodomain-like_sf"/>
</dbReference>
<dbReference type="InterPro" id="IPR018062">
    <property type="entry name" value="HTH_AraC-typ_CS"/>
</dbReference>
<gene>
    <name evidence="5" type="ORF">WMO65_06875</name>
</gene>
<evidence type="ECO:0000259" key="4">
    <source>
        <dbReference type="PROSITE" id="PS01124"/>
    </source>
</evidence>
<proteinExistence type="predicted"/>
<dbReference type="Pfam" id="PF02311">
    <property type="entry name" value="AraC_binding"/>
    <property type="match status" value="1"/>
</dbReference>
<dbReference type="InterPro" id="IPR037923">
    <property type="entry name" value="HTH-like"/>
</dbReference>
<evidence type="ECO:0000256" key="3">
    <source>
        <dbReference type="ARBA" id="ARBA00023163"/>
    </source>
</evidence>
<evidence type="ECO:0000256" key="2">
    <source>
        <dbReference type="ARBA" id="ARBA00023125"/>
    </source>
</evidence>
<dbReference type="SMART" id="SM00342">
    <property type="entry name" value="HTH_ARAC"/>
    <property type="match status" value="1"/>
</dbReference>
<keyword evidence="1" id="KW-0805">Transcription regulation</keyword>
<evidence type="ECO:0000313" key="6">
    <source>
        <dbReference type="Proteomes" id="UP001457898"/>
    </source>
</evidence>
<sequence>MLYFISDASKPVEYISCGNLASKDGFVHPKRNIDSFVLIIVIKGTLHITQNMTNYDVRENEFILLFPNTLHYGYHQTDGELSYYWVHFYVKDPDYSIYNRGSLLRNRPILKESADITSTPPPRENFLLPEYGELSVERRSRLLFVQLLDIAKRENYVPTWRCHYALNLLLMEVTDESFQINRFLDSGVPIHVLDVIEWIRTHYDQPLSVASIAAQFGYHPTYLTNIFKKYTGYPILTYVNRTRISVAKNLLTNRTLSIYRIADMCGFSDEKYFMKLFKRYEGITPTQYRKAFHQKKINLT</sequence>
<dbReference type="InterPro" id="IPR018060">
    <property type="entry name" value="HTH_AraC"/>
</dbReference>
<dbReference type="PROSITE" id="PS01124">
    <property type="entry name" value="HTH_ARAC_FAMILY_2"/>
    <property type="match status" value="1"/>
</dbReference>
<accession>A0ABV1DNK4</accession>
<dbReference type="InterPro" id="IPR003313">
    <property type="entry name" value="AraC-bd"/>
</dbReference>
<evidence type="ECO:0000313" key="5">
    <source>
        <dbReference type="EMBL" id="MEQ2430724.1"/>
    </source>
</evidence>
<dbReference type="InterPro" id="IPR020449">
    <property type="entry name" value="Tscrpt_reg_AraC-type_HTH"/>
</dbReference>
<keyword evidence="2" id="KW-0238">DNA-binding</keyword>
<dbReference type="SUPFAM" id="SSF51215">
    <property type="entry name" value="Regulatory protein AraC"/>
    <property type="match status" value="1"/>
</dbReference>
<dbReference type="Gene3D" id="1.10.10.60">
    <property type="entry name" value="Homeodomain-like"/>
    <property type="match status" value="2"/>
</dbReference>
<reference evidence="5 6" key="1">
    <citation type="submission" date="2024-03" db="EMBL/GenBank/DDBJ databases">
        <title>Human intestinal bacterial collection.</title>
        <authorList>
            <person name="Pauvert C."/>
            <person name="Hitch T.C.A."/>
            <person name="Clavel T."/>
        </authorList>
    </citation>
    <scope>NUCLEOTIDE SEQUENCE [LARGE SCALE GENOMIC DNA]</scope>
    <source>
        <strain evidence="5 6">CLA-SR-H028</strain>
    </source>
</reference>
<evidence type="ECO:0000256" key="1">
    <source>
        <dbReference type="ARBA" id="ARBA00023015"/>
    </source>
</evidence>
<dbReference type="PRINTS" id="PR00032">
    <property type="entry name" value="HTHARAC"/>
</dbReference>
<dbReference type="Gene3D" id="2.60.120.280">
    <property type="entry name" value="Regulatory protein AraC"/>
    <property type="match status" value="1"/>
</dbReference>
<dbReference type="Proteomes" id="UP001457898">
    <property type="component" value="Unassembled WGS sequence"/>
</dbReference>
<keyword evidence="6" id="KW-1185">Reference proteome</keyword>
<dbReference type="SUPFAM" id="SSF46689">
    <property type="entry name" value="Homeodomain-like"/>
    <property type="match status" value="2"/>
</dbReference>
<organism evidence="5 6">
    <name type="scientific">Blautia caccae</name>
    <dbReference type="NCBI Taxonomy" id="3133175"/>
    <lineage>
        <taxon>Bacteria</taxon>
        <taxon>Bacillati</taxon>
        <taxon>Bacillota</taxon>
        <taxon>Clostridia</taxon>
        <taxon>Lachnospirales</taxon>
        <taxon>Lachnospiraceae</taxon>
        <taxon>Blautia</taxon>
    </lineage>
</organism>
<protein>
    <submittedName>
        <fullName evidence="5">AraC family transcriptional regulator</fullName>
    </submittedName>
</protein>
<dbReference type="RefSeq" id="WP_187370626.1">
    <property type="nucleotide sequence ID" value="NZ_JBBMFP010000005.1"/>
</dbReference>
<dbReference type="PANTHER" id="PTHR43280">
    <property type="entry name" value="ARAC-FAMILY TRANSCRIPTIONAL REGULATOR"/>
    <property type="match status" value="1"/>
</dbReference>
<name>A0ABV1DNK4_9FIRM</name>
<dbReference type="PROSITE" id="PS00041">
    <property type="entry name" value="HTH_ARAC_FAMILY_1"/>
    <property type="match status" value="1"/>
</dbReference>